<dbReference type="Gene3D" id="3.30.530.20">
    <property type="match status" value="1"/>
</dbReference>
<accession>A0A511DRY3</accession>
<dbReference type="Pfam" id="PF10604">
    <property type="entry name" value="Polyketide_cyc2"/>
    <property type="match status" value="1"/>
</dbReference>
<evidence type="ECO:0000313" key="2">
    <source>
        <dbReference type="Proteomes" id="UP000321685"/>
    </source>
</evidence>
<dbReference type="InterPro" id="IPR019587">
    <property type="entry name" value="Polyketide_cyclase/dehydratase"/>
</dbReference>
<dbReference type="SUPFAM" id="SSF55961">
    <property type="entry name" value="Bet v1-like"/>
    <property type="match status" value="1"/>
</dbReference>
<dbReference type="InterPro" id="IPR023393">
    <property type="entry name" value="START-like_dom_sf"/>
</dbReference>
<dbReference type="CDD" id="cd07821">
    <property type="entry name" value="PYR_PYL_RCAR_like"/>
    <property type="match status" value="1"/>
</dbReference>
<sequence length="175" mass="19133">MLEDRGEQFVAAGRIHAWTVPSGTCTIWYMRTGRIDVHAVSDAPPSAVFALLHDVSTWPDWADFATARLEREGSPDPDGVGAIRAFTGQADTREEVVAVEQDRHFAYVLLSGIPIRGYRADVRLSPTASGGTEISWRSSFTAKIPGTTRLIEKRLGAFIDDTARRLATAAAHVPR</sequence>
<evidence type="ECO:0000313" key="1">
    <source>
        <dbReference type="EMBL" id="GEL26973.1"/>
    </source>
</evidence>
<protein>
    <submittedName>
        <fullName evidence="1">Polyketide cyclase</fullName>
    </submittedName>
</protein>
<name>A0A511DRY3_9PSEU</name>
<proteinExistence type="predicted"/>
<organism evidence="1 2">
    <name type="scientific">Pseudonocardia sulfidoxydans NBRC 16205</name>
    <dbReference type="NCBI Taxonomy" id="1223511"/>
    <lineage>
        <taxon>Bacteria</taxon>
        <taxon>Bacillati</taxon>
        <taxon>Actinomycetota</taxon>
        <taxon>Actinomycetes</taxon>
        <taxon>Pseudonocardiales</taxon>
        <taxon>Pseudonocardiaceae</taxon>
        <taxon>Pseudonocardia</taxon>
    </lineage>
</organism>
<comment type="caution">
    <text evidence="1">The sequence shown here is derived from an EMBL/GenBank/DDBJ whole genome shotgun (WGS) entry which is preliminary data.</text>
</comment>
<dbReference type="EMBL" id="BJVJ01000129">
    <property type="protein sequence ID" value="GEL26973.1"/>
    <property type="molecule type" value="Genomic_DNA"/>
</dbReference>
<keyword evidence="2" id="KW-1185">Reference proteome</keyword>
<dbReference type="AlphaFoldDB" id="A0A511DRY3"/>
<reference evidence="1 2" key="1">
    <citation type="submission" date="2019-07" db="EMBL/GenBank/DDBJ databases">
        <title>Whole genome shotgun sequence of Pseudonocardia sulfidoxydans NBRC 16205.</title>
        <authorList>
            <person name="Hosoyama A."/>
            <person name="Uohara A."/>
            <person name="Ohji S."/>
            <person name="Ichikawa N."/>
        </authorList>
    </citation>
    <scope>NUCLEOTIDE SEQUENCE [LARGE SCALE GENOMIC DNA]</scope>
    <source>
        <strain evidence="1 2">NBRC 16205</strain>
    </source>
</reference>
<dbReference type="Proteomes" id="UP000321685">
    <property type="component" value="Unassembled WGS sequence"/>
</dbReference>
<gene>
    <name evidence="1" type="ORF">PSU4_59270</name>
</gene>